<gene>
    <name evidence="2" type="ORF">SAMN02744040_01939</name>
</gene>
<dbReference type="RefSeq" id="WP_178137482.1">
    <property type="nucleotide sequence ID" value="NZ_FQXH01000025.1"/>
</dbReference>
<dbReference type="EMBL" id="FQXH01000025">
    <property type="protein sequence ID" value="SHH42877.1"/>
    <property type="molecule type" value="Genomic_DNA"/>
</dbReference>
<keyword evidence="3" id="KW-1185">Reference proteome</keyword>
<organism evidence="2 3">
    <name type="scientific">Tepidibacter thalassicus DSM 15285</name>
    <dbReference type="NCBI Taxonomy" id="1123350"/>
    <lineage>
        <taxon>Bacteria</taxon>
        <taxon>Bacillati</taxon>
        <taxon>Bacillota</taxon>
        <taxon>Clostridia</taxon>
        <taxon>Peptostreptococcales</taxon>
        <taxon>Peptostreptococcaceae</taxon>
        <taxon>Tepidibacter</taxon>
    </lineage>
</organism>
<protein>
    <submittedName>
        <fullName evidence="2">Uncharacterized protein</fullName>
    </submittedName>
</protein>
<feature type="transmembrane region" description="Helical" evidence="1">
    <location>
        <begin position="6"/>
        <end position="25"/>
    </location>
</feature>
<keyword evidence="1" id="KW-1133">Transmembrane helix</keyword>
<accession>A0A1M5SWJ6</accession>
<dbReference type="AlphaFoldDB" id="A0A1M5SWJ6"/>
<name>A0A1M5SWJ6_9FIRM</name>
<keyword evidence="1" id="KW-0472">Membrane</keyword>
<dbReference type="Proteomes" id="UP000242520">
    <property type="component" value="Unassembled WGS sequence"/>
</dbReference>
<reference evidence="3" key="1">
    <citation type="submission" date="2016-11" db="EMBL/GenBank/DDBJ databases">
        <authorList>
            <person name="Varghese N."/>
            <person name="Submissions S."/>
        </authorList>
    </citation>
    <scope>NUCLEOTIDE SEQUENCE [LARGE SCALE GENOMIC DNA]</scope>
    <source>
        <strain evidence="3">DSM 15285</strain>
    </source>
</reference>
<evidence type="ECO:0000256" key="1">
    <source>
        <dbReference type="SAM" id="Phobius"/>
    </source>
</evidence>
<proteinExistence type="predicted"/>
<evidence type="ECO:0000313" key="3">
    <source>
        <dbReference type="Proteomes" id="UP000242520"/>
    </source>
</evidence>
<keyword evidence="1" id="KW-0812">Transmembrane</keyword>
<sequence length="159" mass="19058">MNKNKIIFISLTILMIIYSIYTYPLNIEKNHQGLLVSKINKNFKKIIHIKIKGKLYRKLFYNRDKFKGIIEIDNKVYDLDLFSNKSKEYMIGDIQIKKNKEILFITILNNFKEVYIFSNKEPTIYVYAPAKNEKDCIAIYKKVLKLRKQKYAKLQNDNF</sequence>
<evidence type="ECO:0000313" key="2">
    <source>
        <dbReference type="EMBL" id="SHH42877.1"/>
    </source>
</evidence>